<keyword evidence="1" id="KW-1133">Transmembrane helix</keyword>
<organism evidence="2 3">
    <name type="scientific">Pseudolycoriella hygida</name>
    <dbReference type="NCBI Taxonomy" id="35572"/>
    <lineage>
        <taxon>Eukaryota</taxon>
        <taxon>Metazoa</taxon>
        <taxon>Ecdysozoa</taxon>
        <taxon>Arthropoda</taxon>
        <taxon>Hexapoda</taxon>
        <taxon>Insecta</taxon>
        <taxon>Pterygota</taxon>
        <taxon>Neoptera</taxon>
        <taxon>Endopterygota</taxon>
        <taxon>Diptera</taxon>
        <taxon>Nematocera</taxon>
        <taxon>Sciaroidea</taxon>
        <taxon>Sciaridae</taxon>
        <taxon>Pseudolycoriella</taxon>
    </lineage>
</organism>
<accession>A0A9Q0S432</accession>
<comment type="caution">
    <text evidence="2">The sequence shown here is derived from an EMBL/GenBank/DDBJ whole genome shotgun (WGS) entry which is preliminary data.</text>
</comment>
<keyword evidence="1" id="KW-0472">Membrane</keyword>
<name>A0A9Q0S432_9DIPT</name>
<dbReference type="EMBL" id="WJQU01000002">
    <property type="protein sequence ID" value="KAJ6644069.1"/>
    <property type="molecule type" value="Genomic_DNA"/>
</dbReference>
<evidence type="ECO:0000313" key="3">
    <source>
        <dbReference type="Proteomes" id="UP001151699"/>
    </source>
</evidence>
<reference evidence="2" key="1">
    <citation type="submission" date="2022-07" db="EMBL/GenBank/DDBJ databases">
        <authorList>
            <person name="Trinca V."/>
            <person name="Uliana J.V.C."/>
            <person name="Torres T.T."/>
            <person name="Ward R.J."/>
            <person name="Monesi N."/>
        </authorList>
    </citation>
    <scope>NUCLEOTIDE SEQUENCE</scope>
    <source>
        <strain evidence="2">HSMRA1968</strain>
        <tissue evidence="2">Whole embryos</tissue>
    </source>
</reference>
<dbReference type="AlphaFoldDB" id="A0A9Q0S432"/>
<keyword evidence="3" id="KW-1185">Reference proteome</keyword>
<dbReference type="Proteomes" id="UP001151699">
    <property type="component" value="Chromosome B"/>
</dbReference>
<evidence type="ECO:0000313" key="2">
    <source>
        <dbReference type="EMBL" id="KAJ6644069.1"/>
    </source>
</evidence>
<feature type="transmembrane region" description="Helical" evidence="1">
    <location>
        <begin position="12"/>
        <end position="32"/>
    </location>
</feature>
<keyword evidence="1" id="KW-0812">Transmembrane</keyword>
<protein>
    <submittedName>
        <fullName evidence="2">Uncharacterized protein</fullName>
    </submittedName>
</protein>
<sequence length="41" mass="4580">MGLTVSPLRRRGCFLIIIVIIFVPFTILLLLMGPGAYEICE</sequence>
<gene>
    <name evidence="2" type="ORF">Bhyg_09035</name>
</gene>
<proteinExistence type="predicted"/>
<evidence type="ECO:0000256" key="1">
    <source>
        <dbReference type="SAM" id="Phobius"/>
    </source>
</evidence>